<keyword evidence="3" id="KW-1185">Reference proteome</keyword>
<organism evidence="2 3">
    <name type="scientific">Pleuronectes platessa</name>
    <name type="common">European plaice</name>
    <dbReference type="NCBI Taxonomy" id="8262"/>
    <lineage>
        <taxon>Eukaryota</taxon>
        <taxon>Metazoa</taxon>
        <taxon>Chordata</taxon>
        <taxon>Craniata</taxon>
        <taxon>Vertebrata</taxon>
        <taxon>Euteleostomi</taxon>
        <taxon>Actinopterygii</taxon>
        <taxon>Neopterygii</taxon>
        <taxon>Teleostei</taxon>
        <taxon>Neoteleostei</taxon>
        <taxon>Acanthomorphata</taxon>
        <taxon>Carangaria</taxon>
        <taxon>Pleuronectiformes</taxon>
        <taxon>Pleuronectoidei</taxon>
        <taxon>Pleuronectidae</taxon>
        <taxon>Pleuronectes</taxon>
    </lineage>
</organism>
<feature type="compositionally biased region" description="Basic and acidic residues" evidence="1">
    <location>
        <begin position="120"/>
        <end position="135"/>
    </location>
</feature>
<feature type="compositionally biased region" description="Basic and acidic residues" evidence="1">
    <location>
        <begin position="34"/>
        <end position="50"/>
    </location>
</feature>
<evidence type="ECO:0000313" key="3">
    <source>
        <dbReference type="Proteomes" id="UP001153269"/>
    </source>
</evidence>
<evidence type="ECO:0000256" key="1">
    <source>
        <dbReference type="SAM" id="MobiDB-lite"/>
    </source>
</evidence>
<accession>A0A9N7VEX5</accession>
<sequence length="141" mass="15881">MFLRSFAPGAEVTENWDEFNDTWGRTMAPGQMVRGEERGGEGGGEERGERVIPVNDPRLIWTANWEEVDQEEADQEEVDQEEADQRGEVDHGSGRMPGGSRRSGRQVVDIRRNLCQSEEVGSKEQPDQEGREKTSELFVAS</sequence>
<dbReference type="EMBL" id="CADEAL010004091">
    <property type="protein sequence ID" value="CAB1451462.1"/>
    <property type="molecule type" value="Genomic_DNA"/>
</dbReference>
<feature type="region of interest" description="Disordered" evidence="1">
    <location>
        <begin position="20"/>
        <end position="141"/>
    </location>
</feature>
<gene>
    <name evidence="2" type="ORF">PLEPLA_LOCUS39156</name>
</gene>
<comment type="caution">
    <text evidence="2">The sequence shown here is derived from an EMBL/GenBank/DDBJ whole genome shotgun (WGS) entry which is preliminary data.</text>
</comment>
<proteinExistence type="predicted"/>
<dbReference type="Proteomes" id="UP001153269">
    <property type="component" value="Unassembled WGS sequence"/>
</dbReference>
<feature type="compositionally biased region" description="Basic and acidic residues" evidence="1">
    <location>
        <begin position="83"/>
        <end position="93"/>
    </location>
</feature>
<evidence type="ECO:0000313" key="2">
    <source>
        <dbReference type="EMBL" id="CAB1451462.1"/>
    </source>
</evidence>
<protein>
    <submittedName>
        <fullName evidence="2">Uncharacterized protein</fullName>
    </submittedName>
</protein>
<reference evidence="2" key="1">
    <citation type="submission" date="2020-03" db="EMBL/GenBank/DDBJ databases">
        <authorList>
            <person name="Weist P."/>
        </authorList>
    </citation>
    <scope>NUCLEOTIDE SEQUENCE</scope>
</reference>
<name>A0A9N7VEX5_PLEPL</name>
<dbReference type="AlphaFoldDB" id="A0A9N7VEX5"/>
<feature type="compositionally biased region" description="Acidic residues" evidence="1">
    <location>
        <begin position="66"/>
        <end position="82"/>
    </location>
</feature>